<evidence type="ECO:0008006" key="5">
    <source>
        <dbReference type="Google" id="ProtNLM"/>
    </source>
</evidence>
<comment type="caution">
    <text evidence="3">The sequence shown here is derived from an EMBL/GenBank/DDBJ whole genome shotgun (WGS) entry which is preliminary data.</text>
</comment>
<name>A0A972JE79_9FLAO</name>
<evidence type="ECO:0000256" key="2">
    <source>
        <dbReference type="SAM" id="SignalP"/>
    </source>
</evidence>
<gene>
    <name evidence="3" type="ORF">G6047_00915</name>
</gene>
<reference evidence="3" key="1">
    <citation type="submission" date="2020-02" db="EMBL/GenBank/DDBJ databases">
        <title>Flavobacterium sp. genome.</title>
        <authorList>
            <person name="Jung H.S."/>
            <person name="Baek J.H."/>
            <person name="Jeon C.O."/>
        </authorList>
    </citation>
    <scope>NUCLEOTIDE SEQUENCE</scope>
    <source>
        <strain evidence="3">SE-s28</strain>
    </source>
</reference>
<sequence length="109" mass="10966">MRKIILTMGAILCFGVLSAQTEKSKTASLKPPTEKERAKSGNKIKITTPAPTVPGTSVKGTPAPGTPASATANGSNRPAGSTPPSSGVSTGTPQQNTLGTPETTPPPTR</sequence>
<dbReference type="EMBL" id="JAAMPU010000092">
    <property type="protein sequence ID" value="NMH26579.1"/>
    <property type="molecule type" value="Genomic_DNA"/>
</dbReference>
<protein>
    <recommendedName>
        <fullName evidence="5">Proteophosphoglycan ppg4</fullName>
    </recommendedName>
</protein>
<dbReference type="Proteomes" id="UP000712080">
    <property type="component" value="Unassembled WGS sequence"/>
</dbReference>
<accession>A0A972JE79</accession>
<feature type="compositionally biased region" description="Low complexity" evidence="1">
    <location>
        <begin position="60"/>
        <end position="93"/>
    </location>
</feature>
<dbReference type="RefSeq" id="WP_169525516.1">
    <property type="nucleotide sequence ID" value="NZ_JAAMPU010000092.1"/>
</dbReference>
<proteinExistence type="predicted"/>
<keyword evidence="2" id="KW-0732">Signal</keyword>
<evidence type="ECO:0000313" key="3">
    <source>
        <dbReference type="EMBL" id="NMH26579.1"/>
    </source>
</evidence>
<evidence type="ECO:0000313" key="4">
    <source>
        <dbReference type="Proteomes" id="UP000712080"/>
    </source>
</evidence>
<feature type="signal peptide" evidence="2">
    <location>
        <begin position="1"/>
        <end position="19"/>
    </location>
</feature>
<dbReference type="AlphaFoldDB" id="A0A972JE79"/>
<evidence type="ECO:0000256" key="1">
    <source>
        <dbReference type="SAM" id="MobiDB-lite"/>
    </source>
</evidence>
<feature type="region of interest" description="Disordered" evidence="1">
    <location>
        <begin position="19"/>
        <end position="109"/>
    </location>
</feature>
<keyword evidence="4" id="KW-1185">Reference proteome</keyword>
<feature type="chain" id="PRO_5037493808" description="Proteophosphoglycan ppg4" evidence="2">
    <location>
        <begin position="20"/>
        <end position="109"/>
    </location>
</feature>
<organism evidence="3 4">
    <name type="scientific">Flavobacterium silvaticum</name>
    <dbReference type="NCBI Taxonomy" id="1852020"/>
    <lineage>
        <taxon>Bacteria</taxon>
        <taxon>Pseudomonadati</taxon>
        <taxon>Bacteroidota</taxon>
        <taxon>Flavobacteriia</taxon>
        <taxon>Flavobacteriales</taxon>
        <taxon>Flavobacteriaceae</taxon>
        <taxon>Flavobacterium</taxon>
    </lineage>
</organism>